<gene>
    <name evidence="1" type="ORF">J4557_48820</name>
</gene>
<evidence type="ECO:0000313" key="1">
    <source>
        <dbReference type="EMBL" id="MBO2445419.1"/>
    </source>
</evidence>
<comment type="caution">
    <text evidence="1">The sequence shown here is derived from an EMBL/GenBank/DDBJ whole genome shotgun (WGS) entry which is preliminary data.</text>
</comment>
<dbReference type="RefSeq" id="WP_208274772.1">
    <property type="nucleotide sequence ID" value="NZ_BAAAGM010000134.1"/>
</dbReference>
<keyword evidence="2" id="KW-1185">Reference proteome</keyword>
<protein>
    <submittedName>
        <fullName evidence="1">Uncharacterized protein</fullName>
    </submittedName>
</protein>
<evidence type="ECO:0000313" key="2">
    <source>
        <dbReference type="Proteomes" id="UP000666915"/>
    </source>
</evidence>
<dbReference type="EMBL" id="JAGEOK010000084">
    <property type="protein sequence ID" value="MBO2445419.1"/>
    <property type="molecule type" value="Genomic_DNA"/>
</dbReference>
<name>A0ABS3RIJ1_9ACTN</name>
<proteinExistence type="predicted"/>
<reference evidence="1 2" key="1">
    <citation type="submission" date="2021-03" db="EMBL/GenBank/DDBJ databases">
        <authorList>
            <person name="Kanchanasin P."/>
            <person name="Saeng-In P."/>
            <person name="Phongsopitanun W."/>
            <person name="Yuki M."/>
            <person name="Kudo T."/>
            <person name="Ohkuma M."/>
            <person name="Tanasupawat S."/>
        </authorList>
    </citation>
    <scope>NUCLEOTIDE SEQUENCE [LARGE SCALE GENOMIC DNA]</scope>
    <source>
        <strain evidence="1 2">L46</strain>
    </source>
</reference>
<dbReference type="Proteomes" id="UP000666915">
    <property type="component" value="Unassembled WGS sequence"/>
</dbReference>
<accession>A0ABS3RIJ1</accession>
<organism evidence="1 2">
    <name type="scientific">Actinomadura nitritigenes</name>
    <dbReference type="NCBI Taxonomy" id="134602"/>
    <lineage>
        <taxon>Bacteria</taxon>
        <taxon>Bacillati</taxon>
        <taxon>Actinomycetota</taxon>
        <taxon>Actinomycetes</taxon>
        <taxon>Streptosporangiales</taxon>
        <taxon>Thermomonosporaceae</taxon>
        <taxon>Actinomadura</taxon>
    </lineage>
</organism>
<sequence length="150" mass="16761">MDIDLDMIPLVRALWTLGLSTAGCCQDLGASIRCGHGLATGPGRRRHADFYAGQAWLKMPADDARTMLDLLLRALPKTRERLNRWTRADAWDVFVYLAADGDTVVPSCWAQLHFPREHLKEVTTALSTATARQVGQRGYLKETAAPRRTR</sequence>